<evidence type="ECO:0000313" key="3">
    <source>
        <dbReference type="Proteomes" id="UP001596972"/>
    </source>
</evidence>
<sequence length="111" mass="11792">MSTPQARVAAEVARRFPGTSAWLGAATGSWWALARDRAGACHLVEAATPAELARRLNALGVRRAAPPPGPRDVRARFAAAPPAPAPRRSGRRRRAPRRGWLRAAFGGLVAP</sequence>
<reference evidence="3" key="1">
    <citation type="journal article" date="2019" name="Int. J. Syst. Evol. Microbiol.">
        <title>The Global Catalogue of Microorganisms (GCM) 10K type strain sequencing project: providing services to taxonomists for standard genome sequencing and annotation.</title>
        <authorList>
            <consortium name="The Broad Institute Genomics Platform"/>
            <consortium name="The Broad Institute Genome Sequencing Center for Infectious Disease"/>
            <person name="Wu L."/>
            <person name="Ma J."/>
        </authorList>
    </citation>
    <scope>NUCLEOTIDE SEQUENCE [LARGE SCALE GENOMIC DNA]</scope>
    <source>
        <strain evidence="3">JCM 31202</strain>
    </source>
</reference>
<accession>A0ABW3EJZ2</accession>
<feature type="region of interest" description="Disordered" evidence="1">
    <location>
        <begin position="62"/>
        <end position="98"/>
    </location>
</feature>
<organism evidence="2 3">
    <name type="scientific">Actinomadura sediminis</name>
    <dbReference type="NCBI Taxonomy" id="1038904"/>
    <lineage>
        <taxon>Bacteria</taxon>
        <taxon>Bacillati</taxon>
        <taxon>Actinomycetota</taxon>
        <taxon>Actinomycetes</taxon>
        <taxon>Streptosporangiales</taxon>
        <taxon>Thermomonosporaceae</taxon>
        <taxon>Actinomadura</taxon>
    </lineage>
</organism>
<gene>
    <name evidence="2" type="ORF">ACFQ11_09435</name>
</gene>
<dbReference type="Proteomes" id="UP001596972">
    <property type="component" value="Unassembled WGS sequence"/>
</dbReference>
<comment type="caution">
    <text evidence="2">The sequence shown here is derived from an EMBL/GenBank/DDBJ whole genome shotgun (WGS) entry which is preliminary data.</text>
</comment>
<feature type="compositionally biased region" description="Basic residues" evidence="1">
    <location>
        <begin position="88"/>
        <end position="98"/>
    </location>
</feature>
<keyword evidence="3" id="KW-1185">Reference proteome</keyword>
<protein>
    <submittedName>
        <fullName evidence="2">Uncharacterized protein</fullName>
    </submittedName>
</protein>
<proteinExistence type="predicted"/>
<dbReference type="RefSeq" id="WP_378297610.1">
    <property type="nucleotide sequence ID" value="NZ_JBHTJA010000012.1"/>
</dbReference>
<evidence type="ECO:0000313" key="2">
    <source>
        <dbReference type="EMBL" id="MFD0900611.1"/>
    </source>
</evidence>
<dbReference type="EMBL" id="JBHTJA010000012">
    <property type="protein sequence ID" value="MFD0900611.1"/>
    <property type="molecule type" value="Genomic_DNA"/>
</dbReference>
<evidence type="ECO:0000256" key="1">
    <source>
        <dbReference type="SAM" id="MobiDB-lite"/>
    </source>
</evidence>
<name>A0ABW3EJZ2_9ACTN</name>